<dbReference type="InterPro" id="IPR036271">
    <property type="entry name" value="Tet_transcr_reg_TetR-rel_C_sf"/>
</dbReference>
<dbReference type="PANTHER" id="PTHR30055:SF234">
    <property type="entry name" value="HTH-TYPE TRANSCRIPTIONAL REGULATOR BETI"/>
    <property type="match status" value="1"/>
</dbReference>
<evidence type="ECO:0000256" key="4">
    <source>
        <dbReference type="PROSITE-ProRule" id="PRU00335"/>
    </source>
</evidence>
<dbReference type="SUPFAM" id="SSF46689">
    <property type="entry name" value="Homeodomain-like"/>
    <property type="match status" value="1"/>
</dbReference>
<comment type="caution">
    <text evidence="6">The sequence shown here is derived from an EMBL/GenBank/DDBJ whole genome shotgun (WGS) entry which is preliminary data.</text>
</comment>
<dbReference type="Gene3D" id="1.10.357.10">
    <property type="entry name" value="Tetracycline Repressor, domain 2"/>
    <property type="match status" value="1"/>
</dbReference>
<dbReference type="InterPro" id="IPR001647">
    <property type="entry name" value="HTH_TetR"/>
</dbReference>
<gene>
    <name evidence="6" type="ORF">GCM10009788_23730</name>
</gene>
<proteinExistence type="predicted"/>
<protein>
    <recommendedName>
        <fullName evidence="5">HTH tetR-type domain-containing protein</fullName>
    </recommendedName>
</protein>
<dbReference type="Proteomes" id="UP001500842">
    <property type="component" value="Unassembled WGS sequence"/>
</dbReference>
<dbReference type="InterPro" id="IPR009057">
    <property type="entry name" value="Homeodomain-like_sf"/>
</dbReference>
<dbReference type="Gene3D" id="1.10.10.60">
    <property type="entry name" value="Homeodomain-like"/>
    <property type="match status" value="1"/>
</dbReference>
<evidence type="ECO:0000313" key="7">
    <source>
        <dbReference type="Proteomes" id="UP001500842"/>
    </source>
</evidence>
<dbReference type="PROSITE" id="PS50977">
    <property type="entry name" value="HTH_TETR_2"/>
    <property type="match status" value="1"/>
</dbReference>
<evidence type="ECO:0000256" key="1">
    <source>
        <dbReference type="ARBA" id="ARBA00023015"/>
    </source>
</evidence>
<evidence type="ECO:0000256" key="2">
    <source>
        <dbReference type="ARBA" id="ARBA00023125"/>
    </source>
</evidence>
<dbReference type="Pfam" id="PF00440">
    <property type="entry name" value="TetR_N"/>
    <property type="match status" value="1"/>
</dbReference>
<evidence type="ECO:0000259" key="5">
    <source>
        <dbReference type="PROSITE" id="PS50977"/>
    </source>
</evidence>
<evidence type="ECO:0000256" key="3">
    <source>
        <dbReference type="ARBA" id="ARBA00023163"/>
    </source>
</evidence>
<name>A0ABN2AI09_9ACTN</name>
<organism evidence="6 7">
    <name type="scientific">Nocardioides humi</name>
    <dbReference type="NCBI Taxonomy" id="449461"/>
    <lineage>
        <taxon>Bacteria</taxon>
        <taxon>Bacillati</taxon>
        <taxon>Actinomycetota</taxon>
        <taxon>Actinomycetes</taxon>
        <taxon>Propionibacteriales</taxon>
        <taxon>Nocardioidaceae</taxon>
        <taxon>Nocardioides</taxon>
    </lineage>
</organism>
<feature type="domain" description="HTH tetR-type" evidence="5">
    <location>
        <begin position="3"/>
        <end position="63"/>
    </location>
</feature>
<reference evidence="6 7" key="1">
    <citation type="journal article" date="2019" name="Int. J. Syst. Evol. Microbiol.">
        <title>The Global Catalogue of Microorganisms (GCM) 10K type strain sequencing project: providing services to taxonomists for standard genome sequencing and annotation.</title>
        <authorList>
            <consortium name="The Broad Institute Genomics Platform"/>
            <consortium name="The Broad Institute Genome Sequencing Center for Infectious Disease"/>
            <person name="Wu L."/>
            <person name="Ma J."/>
        </authorList>
    </citation>
    <scope>NUCLEOTIDE SEQUENCE [LARGE SCALE GENOMIC DNA]</scope>
    <source>
        <strain evidence="6 7">JCM 14942</strain>
    </source>
</reference>
<feature type="DNA-binding region" description="H-T-H motif" evidence="4">
    <location>
        <begin position="26"/>
        <end position="45"/>
    </location>
</feature>
<sequence length="195" mass="21476">MATRRAREVLDALEDLFLREGFGQLKLSDVATRAKCSRRTLYQLAPSKDELVVLVVDRVLQRLGAGARDAAQREERRIDQLRTYLNTVAAGFQRASLAFSRDVDAHPATRRVFAAHTAYSVTLMESIVVAGIRDGEFRNVHPGFTAQVLSDGITSVLDPEFLERSQLTLSAALAELGNLVAYGLIREPAGVSYNT</sequence>
<dbReference type="SUPFAM" id="SSF48498">
    <property type="entry name" value="Tetracyclin repressor-like, C-terminal domain"/>
    <property type="match status" value="1"/>
</dbReference>
<keyword evidence="1" id="KW-0805">Transcription regulation</keyword>
<keyword evidence="2 4" id="KW-0238">DNA-binding</keyword>
<accession>A0ABN2AI09</accession>
<dbReference type="EMBL" id="BAAAOR010000017">
    <property type="protein sequence ID" value="GAA1518985.1"/>
    <property type="molecule type" value="Genomic_DNA"/>
</dbReference>
<keyword evidence="3" id="KW-0804">Transcription</keyword>
<dbReference type="PANTHER" id="PTHR30055">
    <property type="entry name" value="HTH-TYPE TRANSCRIPTIONAL REGULATOR RUTR"/>
    <property type="match status" value="1"/>
</dbReference>
<evidence type="ECO:0000313" key="6">
    <source>
        <dbReference type="EMBL" id="GAA1518985.1"/>
    </source>
</evidence>
<keyword evidence="7" id="KW-1185">Reference proteome</keyword>
<dbReference type="InterPro" id="IPR050109">
    <property type="entry name" value="HTH-type_TetR-like_transc_reg"/>
</dbReference>